<organism evidence="2 3">
    <name type="scientific">Microlunatus antarcticus</name>
    <dbReference type="NCBI Taxonomy" id="53388"/>
    <lineage>
        <taxon>Bacteria</taxon>
        <taxon>Bacillati</taxon>
        <taxon>Actinomycetota</taxon>
        <taxon>Actinomycetes</taxon>
        <taxon>Propionibacteriales</taxon>
        <taxon>Propionibacteriaceae</taxon>
        <taxon>Microlunatus</taxon>
    </lineage>
</organism>
<reference evidence="2 3" key="1">
    <citation type="submission" date="2020-08" db="EMBL/GenBank/DDBJ databases">
        <title>Sequencing the genomes of 1000 actinobacteria strains.</title>
        <authorList>
            <person name="Klenk H.-P."/>
        </authorList>
    </citation>
    <scope>NUCLEOTIDE SEQUENCE [LARGE SCALE GENOMIC DNA]</scope>
    <source>
        <strain evidence="2 3">DSM 11053</strain>
    </source>
</reference>
<proteinExistence type="predicted"/>
<dbReference type="Proteomes" id="UP000565572">
    <property type="component" value="Unassembled WGS sequence"/>
</dbReference>
<dbReference type="AlphaFoldDB" id="A0A7W5P7Z0"/>
<sequence length="302" mass="33019">MPKPFTTSQAASPGLGRGRLRGRSVRRQLRGAYLLGDEDPGERDRVAAALLVLPSGTGADGLTALRLQGVDLGGAAPLRFVTTHPHPVRRPEVRVRRTSTQPQLATVGELPSLGPEDAFVASAVDLDLVELVAAGDWLVRLGCTTPEALVAAASIASGRGSRVARRAAALVRARVDSVQETRLRLVIVLAGLPEPDVNPVVLARGRPVGRVDLLLWAYRTVIEYEGDQHRTDRTQWNRDIRRQEQLVADKNRLVRVTAERMRSPRAVVLTVYEAIVEGGYRGPAPSFDDEWRHLFATVHLRT</sequence>
<evidence type="ECO:0000256" key="1">
    <source>
        <dbReference type="SAM" id="MobiDB-lite"/>
    </source>
</evidence>
<protein>
    <recommendedName>
        <fullName evidence="4">DUF559 domain-containing protein</fullName>
    </recommendedName>
</protein>
<evidence type="ECO:0000313" key="2">
    <source>
        <dbReference type="EMBL" id="MBB3327381.1"/>
    </source>
</evidence>
<keyword evidence="3" id="KW-1185">Reference proteome</keyword>
<accession>A0A7W5P7Z0</accession>
<evidence type="ECO:0008006" key="4">
    <source>
        <dbReference type="Google" id="ProtNLM"/>
    </source>
</evidence>
<feature type="compositionally biased region" description="Polar residues" evidence="1">
    <location>
        <begin position="1"/>
        <end position="11"/>
    </location>
</feature>
<gene>
    <name evidence="2" type="ORF">FHX39_002325</name>
</gene>
<name>A0A7W5P7Z0_9ACTN</name>
<dbReference type="EMBL" id="JACHZG010000001">
    <property type="protein sequence ID" value="MBB3327381.1"/>
    <property type="molecule type" value="Genomic_DNA"/>
</dbReference>
<evidence type="ECO:0000313" key="3">
    <source>
        <dbReference type="Proteomes" id="UP000565572"/>
    </source>
</evidence>
<dbReference type="RefSeq" id="WP_183338571.1">
    <property type="nucleotide sequence ID" value="NZ_JACHZG010000001.1"/>
</dbReference>
<feature type="region of interest" description="Disordered" evidence="1">
    <location>
        <begin position="1"/>
        <end position="22"/>
    </location>
</feature>
<comment type="caution">
    <text evidence="2">The sequence shown here is derived from an EMBL/GenBank/DDBJ whole genome shotgun (WGS) entry which is preliminary data.</text>
</comment>